<dbReference type="AlphaFoldDB" id="A0A1G2MD46"/>
<protein>
    <recommendedName>
        <fullName evidence="3">DUF1573 domain-containing protein</fullName>
    </recommendedName>
</protein>
<reference evidence="1 2" key="1">
    <citation type="journal article" date="2016" name="Nat. Commun.">
        <title>Thousands of microbial genomes shed light on interconnected biogeochemical processes in an aquifer system.</title>
        <authorList>
            <person name="Anantharaman K."/>
            <person name="Brown C.T."/>
            <person name="Hug L.A."/>
            <person name="Sharon I."/>
            <person name="Castelle C.J."/>
            <person name="Probst A.J."/>
            <person name="Thomas B.C."/>
            <person name="Singh A."/>
            <person name="Wilkins M.J."/>
            <person name="Karaoz U."/>
            <person name="Brodie E.L."/>
            <person name="Williams K.H."/>
            <person name="Hubbard S.S."/>
            <person name="Banfield J.F."/>
        </authorList>
    </citation>
    <scope>NUCLEOTIDE SEQUENCE [LARGE SCALE GENOMIC DNA]</scope>
</reference>
<proteinExistence type="predicted"/>
<evidence type="ECO:0000313" key="2">
    <source>
        <dbReference type="Proteomes" id="UP000176493"/>
    </source>
</evidence>
<dbReference type="Proteomes" id="UP000176493">
    <property type="component" value="Unassembled WGS sequence"/>
</dbReference>
<name>A0A1G2MD46_9BACT</name>
<dbReference type="Pfam" id="PF07610">
    <property type="entry name" value="DUF1573"/>
    <property type="match status" value="1"/>
</dbReference>
<evidence type="ECO:0008006" key="3">
    <source>
        <dbReference type="Google" id="ProtNLM"/>
    </source>
</evidence>
<comment type="caution">
    <text evidence="1">The sequence shown here is derived from an EMBL/GenBank/DDBJ whole genome shotgun (WGS) entry which is preliminary data.</text>
</comment>
<sequence length="168" mass="17520">MKKVFKAGIIIVGFFAILFLAGSAISKKTDSTAQNGAAAISAFAAPETFFDFGAIGMKNGKVSRMFSLKNETEQPLTIKRISTSCMCTEAFLIGQDNSKKGPFGMPGHGGSAPDINEVVPPQENRGVDVVFDPAAHGPAGIGKIERAVFVEDGNGGTQVITITALVTP</sequence>
<gene>
    <name evidence="1" type="ORF">A2W52_02460</name>
</gene>
<dbReference type="InterPro" id="IPR013783">
    <property type="entry name" value="Ig-like_fold"/>
</dbReference>
<dbReference type="Gene3D" id="2.60.40.10">
    <property type="entry name" value="Immunoglobulins"/>
    <property type="match status" value="1"/>
</dbReference>
<organism evidence="1 2">
    <name type="scientific">Candidatus Taylorbacteria bacterium RIFCSPHIGHO2_02_49_25</name>
    <dbReference type="NCBI Taxonomy" id="1802305"/>
    <lineage>
        <taxon>Bacteria</taxon>
        <taxon>Candidatus Tayloriibacteriota</taxon>
    </lineage>
</organism>
<evidence type="ECO:0000313" key="1">
    <source>
        <dbReference type="EMBL" id="OHA21845.1"/>
    </source>
</evidence>
<dbReference type="EMBL" id="MHRJ01000039">
    <property type="protein sequence ID" value="OHA21845.1"/>
    <property type="molecule type" value="Genomic_DNA"/>
</dbReference>
<accession>A0A1G2MD46</accession>
<dbReference type="InterPro" id="IPR011467">
    <property type="entry name" value="DUF1573"/>
</dbReference>